<gene>
    <name evidence="2" type="ORF">ACAT0790_LOCUS24390</name>
</gene>
<evidence type="ECO:0000256" key="1">
    <source>
        <dbReference type="SAM" id="MobiDB-lite"/>
    </source>
</evidence>
<name>A0A7S1QEJ4_ALECA</name>
<proteinExistence type="predicted"/>
<feature type="region of interest" description="Disordered" evidence="1">
    <location>
        <begin position="301"/>
        <end position="321"/>
    </location>
</feature>
<accession>A0A7S1QEJ4</accession>
<protein>
    <submittedName>
        <fullName evidence="2">Uncharacterized protein</fullName>
    </submittedName>
</protein>
<dbReference type="AlphaFoldDB" id="A0A7S1QEJ4"/>
<evidence type="ECO:0000313" key="2">
    <source>
        <dbReference type="EMBL" id="CAD9135700.1"/>
    </source>
</evidence>
<reference evidence="2" key="1">
    <citation type="submission" date="2021-01" db="EMBL/GenBank/DDBJ databases">
        <authorList>
            <person name="Corre E."/>
            <person name="Pelletier E."/>
            <person name="Niang G."/>
            <person name="Scheremetjew M."/>
            <person name="Finn R."/>
            <person name="Kale V."/>
            <person name="Holt S."/>
            <person name="Cochrane G."/>
            <person name="Meng A."/>
            <person name="Brown T."/>
            <person name="Cohen L."/>
        </authorList>
    </citation>
    <scope>NUCLEOTIDE SEQUENCE</scope>
    <source>
        <strain evidence="2">OF101</strain>
    </source>
</reference>
<feature type="compositionally biased region" description="Polar residues" evidence="1">
    <location>
        <begin position="17"/>
        <end position="27"/>
    </location>
</feature>
<feature type="region of interest" description="Disordered" evidence="1">
    <location>
        <begin position="183"/>
        <end position="215"/>
    </location>
</feature>
<organism evidence="2">
    <name type="scientific">Alexandrium catenella</name>
    <name type="common">Red tide dinoflagellate</name>
    <name type="synonym">Gonyaulax catenella</name>
    <dbReference type="NCBI Taxonomy" id="2925"/>
    <lineage>
        <taxon>Eukaryota</taxon>
        <taxon>Sar</taxon>
        <taxon>Alveolata</taxon>
        <taxon>Dinophyceae</taxon>
        <taxon>Gonyaulacales</taxon>
        <taxon>Pyrocystaceae</taxon>
        <taxon>Alexandrium</taxon>
    </lineage>
</organism>
<feature type="region of interest" description="Disordered" evidence="1">
    <location>
        <begin position="63"/>
        <end position="82"/>
    </location>
</feature>
<feature type="region of interest" description="Disordered" evidence="1">
    <location>
        <begin position="1"/>
        <end position="27"/>
    </location>
</feature>
<sequence length="321" mass="35478">MSRRISFEGEEELFPVNQGSEDVTSPASVATLLTGLEQKSPTEDGRNLGSTHGEALETLVQALGDGEDGGPQPVTAAAALGKDIPRRGQRPVKRASSSPALAVLAGSAKKSPLRAKPPFVAPRIDRRGAPNFKPQPNDRLQHGQEWNENHHLTGLENHLLPTELRRYFCRPQTRPELLEDLARASGKSRSSRALLSSMELPDVTLPKRPTVSADAGQPVLPERHAFGGAMRDRDGDARAWNDRWQNSMSQLNDQCHPDHRAYFTQKSLFEMSPSHQYRRYLDQEIEHGVWVPTATRKAEHFPPMGGRLRGRSGTPVPFATC</sequence>
<dbReference type="EMBL" id="HBGE01040433">
    <property type="protein sequence ID" value="CAD9135700.1"/>
    <property type="molecule type" value="Transcribed_RNA"/>
</dbReference>
<feature type="compositionally biased region" description="Low complexity" evidence="1">
    <location>
        <begin position="183"/>
        <end position="197"/>
    </location>
</feature>